<gene>
    <name evidence="1" type="ORF">B0I28_102490</name>
</gene>
<reference evidence="1 2" key="1">
    <citation type="submission" date="2018-03" db="EMBL/GenBank/DDBJ databases">
        <title>Genomic Encyclopedia of Type Strains, Phase III (KMG-III): the genomes of soil and plant-associated and newly described type strains.</title>
        <authorList>
            <person name="Whitman W."/>
        </authorList>
    </citation>
    <scope>NUCLEOTIDE SEQUENCE [LARGE SCALE GENOMIC DNA]</scope>
    <source>
        <strain evidence="1 2">CGMCC 4.7067</strain>
    </source>
</reference>
<dbReference type="RefSeq" id="WP_281260919.1">
    <property type="nucleotide sequence ID" value="NZ_PVTJ01000002.1"/>
</dbReference>
<sequence>MRLDELDALAAELDRLSGSGDSICSADEMAAASFETLYNQM</sequence>
<evidence type="ECO:0000313" key="1">
    <source>
        <dbReference type="EMBL" id="PRY60878.1"/>
    </source>
</evidence>
<comment type="caution">
    <text evidence="1">The sequence shown here is derived from an EMBL/GenBank/DDBJ whole genome shotgun (WGS) entry which is preliminary data.</text>
</comment>
<accession>A0A2T0USQ1</accession>
<protein>
    <submittedName>
        <fullName evidence="1">Uncharacterized protein</fullName>
    </submittedName>
</protein>
<proteinExistence type="predicted"/>
<organism evidence="1 2">
    <name type="scientific">Glycomyces artemisiae</name>
    <dbReference type="NCBI Taxonomy" id="1076443"/>
    <lineage>
        <taxon>Bacteria</taxon>
        <taxon>Bacillati</taxon>
        <taxon>Actinomycetota</taxon>
        <taxon>Actinomycetes</taxon>
        <taxon>Glycomycetales</taxon>
        <taxon>Glycomycetaceae</taxon>
        <taxon>Glycomyces</taxon>
    </lineage>
</organism>
<dbReference type="EMBL" id="PVTJ01000002">
    <property type="protein sequence ID" value="PRY60878.1"/>
    <property type="molecule type" value="Genomic_DNA"/>
</dbReference>
<dbReference type="Proteomes" id="UP000238176">
    <property type="component" value="Unassembled WGS sequence"/>
</dbReference>
<keyword evidence="2" id="KW-1185">Reference proteome</keyword>
<dbReference type="AlphaFoldDB" id="A0A2T0USQ1"/>
<evidence type="ECO:0000313" key="2">
    <source>
        <dbReference type="Proteomes" id="UP000238176"/>
    </source>
</evidence>
<name>A0A2T0USQ1_9ACTN</name>